<evidence type="ECO:0000259" key="9">
    <source>
        <dbReference type="Pfam" id="PF00082"/>
    </source>
</evidence>
<dbReference type="Proteomes" id="UP000315010">
    <property type="component" value="Unassembled WGS sequence"/>
</dbReference>
<dbReference type="EMBL" id="SJPJ01000001">
    <property type="protein sequence ID" value="TWT83445.1"/>
    <property type="molecule type" value="Genomic_DNA"/>
</dbReference>
<keyword evidence="2 6" id="KW-0645">Protease</keyword>
<dbReference type="InterPro" id="IPR050131">
    <property type="entry name" value="Peptidase_S8_subtilisin-like"/>
</dbReference>
<dbReference type="PRINTS" id="PR00723">
    <property type="entry name" value="SUBTILISIN"/>
</dbReference>
<accession>A0A5C5Z872</accession>
<dbReference type="GO" id="GO:0004252">
    <property type="term" value="F:serine-type endopeptidase activity"/>
    <property type="evidence" value="ECO:0007669"/>
    <property type="project" value="UniProtKB-UniRule"/>
</dbReference>
<dbReference type="Pfam" id="PF00082">
    <property type="entry name" value="Peptidase_S8"/>
    <property type="match status" value="1"/>
</dbReference>
<dbReference type="Gene3D" id="3.30.70.80">
    <property type="entry name" value="Peptidase S8 propeptide/proteinase inhibitor I9"/>
    <property type="match status" value="1"/>
</dbReference>
<dbReference type="PROSITE" id="PS00136">
    <property type="entry name" value="SUBTILASE_ASP"/>
    <property type="match status" value="1"/>
</dbReference>
<dbReference type="RefSeq" id="WP_146400624.1">
    <property type="nucleotide sequence ID" value="NZ_SJPJ01000001.1"/>
</dbReference>
<dbReference type="SUPFAM" id="SSF54897">
    <property type="entry name" value="Protease propeptides/inhibitors"/>
    <property type="match status" value="1"/>
</dbReference>
<dbReference type="NCBIfam" id="NF012211">
    <property type="entry name" value="tand_rpt_95"/>
    <property type="match status" value="5"/>
</dbReference>
<evidence type="ECO:0000256" key="6">
    <source>
        <dbReference type="PROSITE-ProRule" id="PRU01240"/>
    </source>
</evidence>
<feature type="region of interest" description="Disordered" evidence="8">
    <location>
        <begin position="1"/>
        <end position="21"/>
    </location>
</feature>
<dbReference type="PROSITE" id="PS00138">
    <property type="entry name" value="SUBTILASE_SER"/>
    <property type="match status" value="1"/>
</dbReference>
<evidence type="ECO:0000256" key="7">
    <source>
        <dbReference type="RuleBase" id="RU003355"/>
    </source>
</evidence>
<evidence type="ECO:0000256" key="3">
    <source>
        <dbReference type="ARBA" id="ARBA00022801"/>
    </source>
</evidence>
<reference evidence="11 12" key="1">
    <citation type="submission" date="2019-02" db="EMBL/GenBank/DDBJ databases">
        <title>Deep-cultivation of Planctomycetes and their phenomic and genomic characterization uncovers novel biology.</title>
        <authorList>
            <person name="Wiegand S."/>
            <person name="Jogler M."/>
            <person name="Boedeker C."/>
            <person name="Pinto D."/>
            <person name="Vollmers J."/>
            <person name="Rivas-Marin E."/>
            <person name="Kohn T."/>
            <person name="Peeters S.H."/>
            <person name="Heuer A."/>
            <person name="Rast P."/>
            <person name="Oberbeckmann S."/>
            <person name="Bunk B."/>
            <person name="Jeske O."/>
            <person name="Meyerdierks A."/>
            <person name="Storesund J.E."/>
            <person name="Kallscheuer N."/>
            <person name="Luecker S."/>
            <person name="Lage O.M."/>
            <person name="Pohl T."/>
            <person name="Merkel B.J."/>
            <person name="Hornburger P."/>
            <person name="Mueller R.-W."/>
            <person name="Bruemmer F."/>
            <person name="Labrenz M."/>
            <person name="Spormann A.M."/>
            <person name="Op Den Camp H."/>
            <person name="Overmann J."/>
            <person name="Amann R."/>
            <person name="Jetten M.S.M."/>
            <person name="Mascher T."/>
            <person name="Medema M.H."/>
            <person name="Devos D.P."/>
            <person name="Kaster A.-K."/>
            <person name="Ovreas L."/>
            <person name="Rohde M."/>
            <person name="Galperin M.Y."/>
            <person name="Jogler C."/>
        </authorList>
    </citation>
    <scope>NUCLEOTIDE SEQUENCE [LARGE SCALE GENOMIC DNA]</scope>
    <source>
        <strain evidence="11 12">CA13</strain>
    </source>
</reference>
<feature type="domain" description="Peptidase S8/S53" evidence="9">
    <location>
        <begin position="162"/>
        <end position="444"/>
    </location>
</feature>
<organism evidence="11 12">
    <name type="scientific">Novipirellula herctigrandis</name>
    <dbReference type="NCBI Taxonomy" id="2527986"/>
    <lineage>
        <taxon>Bacteria</taxon>
        <taxon>Pseudomonadati</taxon>
        <taxon>Planctomycetota</taxon>
        <taxon>Planctomycetia</taxon>
        <taxon>Pirellulales</taxon>
        <taxon>Pirellulaceae</taxon>
        <taxon>Novipirellula</taxon>
    </lineage>
</organism>
<feature type="active site" description="Charge relay system" evidence="5 6">
    <location>
        <position position="200"/>
    </location>
</feature>
<dbReference type="GO" id="GO:0006508">
    <property type="term" value="P:proteolysis"/>
    <property type="evidence" value="ECO:0007669"/>
    <property type="project" value="UniProtKB-KW"/>
</dbReference>
<dbReference type="PROSITE" id="PS51892">
    <property type="entry name" value="SUBTILASE"/>
    <property type="match status" value="1"/>
</dbReference>
<evidence type="ECO:0000256" key="5">
    <source>
        <dbReference type="PIRSR" id="PIRSR615500-1"/>
    </source>
</evidence>
<dbReference type="PANTHER" id="PTHR43806">
    <property type="entry name" value="PEPTIDASE S8"/>
    <property type="match status" value="1"/>
</dbReference>
<comment type="caution">
    <text evidence="11">The sequence shown here is derived from an EMBL/GenBank/DDBJ whole genome shotgun (WGS) entry which is preliminary data.</text>
</comment>
<dbReference type="InterPro" id="IPR015500">
    <property type="entry name" value="Peptidase_S8_subtilisin-rel"/>
</dbReference>
<dbReference type="InterPro" id="IPR022398">
    <property type="entry name" value="Peptidase_S8_His-AS"/>
</dbReference>
<evidence type="ECO:0000256" key="4">
    <source>
        <dbReference type="ARBA" id="ARBA00022825"/>
    </source>
</evidence>
<evidence type="ECO:0000259" key="10">
    <source>
        <dbReference type="Pfam" id="PF05922"/>
    </source>
</evidence>
<dbReference type="InterPro" id="IPR010259">
    <property type="entry name" value="S8pro/Inhibitor_I9"/>
</dbReference>
<name>A0A5C5Z872_9BACT</name>
<sequence length="1591" mass="169197">MFIDRLQPKSQRRQLKSRKAIQSNRRFRARRAIMEKLEDRRLLAATPITPIHDVSLNGNDHLERVIVVWNDHVEHSRAITESHVRDWGGRLAHVFEHTVHGFAAELSSEALHLLRDDPQVKRIEADLPMEAFYQLLPTGVDRIQADLNSTAKIDGSDDFLDVDIAIIDSGIDSDHPDLNVVGGFNSILGTSTGWDDDNGHGTHVAGIAAAVDNGIGVVGVAPGARLWAVKVLDSNANGYVSDIIKGIDWVTENANTIEVANMSLGGLGVSQTYHDAIKASVKAGVVYVAASGNSYRDIIGRDFEFGTSDDTIPAVYPEVAAISAIADTDGQPGGFGSNTNYGGYADDTYADFSNYSNDEGPASGYQSWYDDNNYVTSPGLGIDLMMPGVDIYSTYNDGGYAVGSGTSMAAPHAAGLAALYIAQNGRATDASGVYAIRQAMIDDAKAWTSPEGLQLPDPPTPNPDSPDNHIEKLGWAEDYEPFPRFIISPTAGLITSESGQTATFDVVLDTEPTADVSFSLSSSDETEGTVSHSSLTFTPINWNVLQTVTVTGVDDVGVDGDISYTIDTSPATSDDPDYDELNPPNVSVVNLDVEPILFADSFENGQWNSKWVEDSQNDWFTSTQRESDGNYSAEVDGWASNATLTMAQSVDMTPYGSAELSFDWYIESGFDAGEYLALDFSANGSTWTEMARLDGNLSTENTWHNESIAVDPDYLTAEYKIRFRANVSNSREDANVDNVQLVATSLAAPPNEAPVADGQTVETAEDISLSITLTGSDADQDPLTFQVISQPQHGTLTGTAPHLTYTPDVDYNGPDAFTFKANDGTDDSAIATVSITATPVNDAPRADNQSVSVKESTAKAITLTASDVDGDAVTFTIISGPSSGVLSGSAPNLIYTPDIDFTGSTSFSFRVNDGNVDSNVAIVSISVAANQTPVADELSVSTTEDTAKAITLTGSDPDSDPITFVVQIDPQHGTLSGSAPDLTYTPDINYNGSDSFTFTVSDGTDVSELTTALIDVTPINDVPVADSQLMTTDEDTAVEIILTGSDIEGDPLTYSIVSGPASGSLTGIAPDLTYVPNADFNGSDSFTFKVNDGSDDSPTSVVSITVTPINDAPVALGQSVTTTQDTSLAILLAGSDIDGDALNFTVATEPLHGVLSGSGPNLTYTPETSYIGPDSFTFVSNDGTQDSALATVTIDVTPIASGPKLSYGVVSGVSSNGWTTVTLSRTYTDMVVIATPNYDSGDAAGVTRIQNATGYSFDVRVDAAGGAPLSGIDVHYVVVEAGVYEEAGYKMEAVKFNSTRTDQNNSWVAESRSYLQSYSNPVVIGQVMSYNDSDWSVFWACGSRRSTAPTSSVLKVGKHVGEDSDTTRADETIGYLVIETSTTGTAEIDGMKYVAALGGDSIQGVSNSPAYNYSYSAMSNSQTAVASQAAMDGNNGGWAILYGDDPITATGSTLKLAIDEDLAYDTERKHTTEQVAYFIIAPPVEPLQTSHVAMGVLHDGVVALIDELPVMSWLDTIPSEAIPSHMRLHRDGFVTAFKARLTTNHLNHQTTGVAKTPAAMDPQALDQRWALDDEDENDVWLDEELLDILLS</sequence>
<feature type="active site" description="Charge relay system" evidence="5 6">
    <location>
        <position position="168"/>
    </location>
</feature>
<dbReference type="PROSITE" id="PS00137">
    <property type="entry name" value="SUBTILASE_HIS"/>
    <property type="match status" value="1"/>
</dbReference>
<dbReference type="Pfam" id="PF17963">
    <property type="entry name" value="Big_9"/>
    <property type="match status" value="5"/>
</dbReference>
<dbReference type="PANTHER" id="PTHR43806:SF11">
    <property type="entry name" value="CEREVISIN-RELATED"/>
    <property type="match status" value="1"/>
</dbReference>
<feature type="active site" description="Charge relay system" evidence="5 6">
    <location>
        <position position="407"/>
    </location>
</feature>
<protein>
    <submittedName>
        <fullName evidence="11">Subtilisin E</fullName>
        <ecNumber evidence="11">3.4.21.62</ecNumber>
    </submittedName>
</protein>
<evidence type="ECO:0000256" key="2">
    <source>
        <dbReference type="ARBA" id="ARBA00022670"/>
    </source>
</evidence>
<dbReference type="InterPro" id="IPR023828">
    <property type="entry name" value="Peptidase_S8_Ser-AS"/>
</dbReference>
<dbReference type="SUPFAM" id="SSF52743">
    <property type="entry name" value="Subtilisin-like"/>
    <property type="match status" value="1"/>
</dbReference>
<feature type="domain" description="Inhibitor I9" evidence="10">
    <location>
        <begin position="72"/>
        <end position="130"/>
    </location>
</feature>
<dbReference type="Gene3D" id="2.60.40.3440">
    <property type="match status" value="2"/>
</dbReference>
<gene>
    <name evidence="11" type="primary">aprE_2</name>
    <name evidence="11" type="ORF">CA13_49100</name>
</gene>
<dbReference type="Gene3D" id="3.40.50.200">
    <property type="entry name" value="Peptidase S8/S53 domain"/>
    <property type="match status" value="1"/>
</dbReference>
<feature type="compositionally biased region" description="Basic residues" evidence="8">
    <location>
        <begin position="10"/>
        <end position="21"/>
    </location>
</feature>
<evidence type="ECO:0000313" key="11">
    <source>
        <dbReference type="EMBL" id="TWT83445.1"/>
    </source>
</evidence>
<keyword evidence="3 6" id="KW-0378">Hydrolase</keyword>
<proteinExistence type="inferred from homology"/>
<dbReference type="EC" id="3.4.21.62" evidence="11"/>
<evidence type="ECO:0000313" key="12">
    <source>
        <dbReference type="Proteomes" id="UP000315010"/>
    </source>
</evidence>
<dbReference type="Gene3D" id="2.60.40.2810">
    <property type="match status" value="2"/>
</dbReference>
<dbReference type="InterPro" id="IPR000209">
    <property type="entry name" value="Peptidase_S8/S53_dom"/>
</dbReference>
<comment type="similarity">
    <text evidence="1 6 7">Belongs to the peptidase S8 family.</text>
</comment>
<evidence type="ECO:0000256" key="1">
    <source>
        <dbReference type="ARBA" id="ARBA00011073"/>
    </source>
</evidence>
<keyword evidence="4 6" id="KW-0720">Serine protease</keyword>
<dbReference type="Pfam" id="PF05922">
    <property type="entry name" value="Inhibitor_I9"/>
    <property type="match status" value="1"/>
</dbReference>
<evidence type="ECO:0000256" key="8">
    <source>
        <dbReference type="SAM" id="MobiDB-lite"/>
    </source>
</evidence>
<dbReference type="InterPro" id="IPR037045">
    <property type="entry name" value="S8pro/Inhibitor_I9_sf"/>
</dbReference>
<keyword evidence="12" id="KW-1185">Reference proteome</keyword>
<dbReference type="OrthoDB" id="9805159at2"/>
<dbReference type="InterPro" id="IPR036852">
    <property type="entry name" value="Peptidase_S8/S53_dom_sf"/>
</dbReference>
<dbReference type="InterPro" id="IPR023827">
    <property type="entry name" value="Peptidase_S8_Asp-AS"/>
</dbReference>
<dbReference type="Gene3D" id="2.60.120.260">
    <property type="entry name" value="Galactose-binding domain-like"/>
    <property type="match status" value="1"/>
</dbReference>